<feature type="region of interest" description="Disordered" evidence="1">
    <location>
        <begin position="23"/>
        <end position="76"/>
    </location>
</feature>
<evidence type="ECO:0000256" key="1">
    <source>
        <dbReference type="SAM" id="MobiDB-lite"/>
    </source>
</evidence>
<dbReference type="EMBL" id="BAAAQB010000039">
    <property type="protein sequence ID" value="GAA2142549.1"/>
    <property type="molecule type" value="Genomic_DNA"/>
</dbReference>
<comment type="caution">
    <text evidence="2">The sequence shown here is derived from an EMBL/GenBank/DDBJ whole genome shotgun (WGS) entry which is preliminary data.</text>
</comment>
<sequence length="204" mass="22274">MAWNLRSIGTAVRDALRFLDKLGGSAPGTTRGPAAKPTRKPAGKPTAKRRPAQSRTGASTRTGGAPAAGLTGTYPGDFRGRATVRYAPAPNGLPEPGEIVWTWVPYEEDYSQGKDRPVLLVGTTGRYLLGLMLTSKDHDGDARRADDYVDIGTGPWDRQWRPSEAKLDRVLQINSRDIRREGAVLDAGRFDLIASALRRRYGWS</sequence>
<reference evidence="2 3" key="1">
    <citation type="journal article" date="2019" name="Int. J. Syst. Evol. Microbiol.">
        <title>The Global Catalogue of Microorganisms (GCM) 10K type strain sequencing project: providing services to taxonomists for standard genome sequencing and annotation.</title>
        <authorList>
            <consortium name="The Broad Institute Genomics Platform"/>
            <consortium name="The Broad Institute Genome Sequencing Center for Infectious Disease"/>
            <person name="Wu L."/>
            <person name="Ma J."/>
        </authorList>
    </citation>
    <scope>NUCLEOTIDE SEQUENCE [LARGE SCALE GENOMIC DNA]</scope>
    <source>
        <strain evidence="2 3">JCM 15921</strain>
    </source>
</reference>
<proteinExistence type="predicted"/>
<feature type="compositionally biased region" description="Basic residues" evidence="1">
    <location>
        <begin position="37"/>
        <end position="52"/>
    </location>
</feature>
<dbReference type="InterPro" id="IPR003477">
    <property type="entry name" value="PemK-like"/>
</dbReference>
<feature type="compositionally biased region" description="Low complexity" evidence="1">
    <location>
        <begin position="62"/>
        <end position="76"/>
    </location>
</feature>
<evidence type="ECO:0008006" key="4">
    <source>
        <dbReference type="Google" id="ProtNLM"/>
    </source>
</evidence>
<evidence type="ECO:0000313" key="3">
    <source>
        <dbReference type="Proteomes" id="UP001500102"/>
    </source>
</evidence>
<protein>
    <recommendedName>
        <fullName evidence="4">Type II toxin-antitoxin system PemK/MazF family toxin</fullName>
    </recommendedName>
</protein>
<dbReference type="Proteomes" id="UP001500102">
    <property type="component" value="Unassembled WGS sequence"/>
</dbReference>
<keyword evidence="3" id="KW-1185">Reference proteome</keyword>
<organism evidence="2 3">
    <name type="scientific">Arthrobacter humicola</name>
    <dbReference type="NCBI Taxonomy" id="409291"/>
    <lineage>
        <taxon>Bacteria</taxon>
        <taxon>Bacillati</taxon>
        <taxon>Actinomycetota</taxon>
        <taxon>Actinomycetes</taxon>
        <taxon>Micrococcales</taxon>
        <taxon>Micrococcaceae</taxon>
        <taxon>Arthrobacter</taxon>
    </lineage>
</organism>
<dbReference type="SUPFAM" id="SSF50118">
    <property type="entry name" value="Cell growth inhibitor/plasmid maintenance toxic component"/>
    <property type="match status" value="1"/>
</dbReference>
<evidence type="ECO:0000313" key="2">
    <source>
        <dbReference type="EMBL" id="GAA2142549.1"/>
    </source>
</evidence>
<accession>A0ABN2ZI10</accession>
<dbReference type="Pfam" id="PF02452">
    <property type="entry name" value="PemK_toxin"/>
    <property type="match status" value="1"/>
</dbReference>
<gene>
    <name evidence="2" type="ORF">GCM10009825_32080</name>
</gene>
<name>A0ABN2ZI10_9MICC</name>
<dbReference type="RefSeq" id="WP_344367437.1">
    <property type="nucleotide sequence ID" value="NZ_BAAAQB010000039.1"/>
</dbReference>